<dbReference type="InterPro" id="IPR013249">
    <property type="entry name" value="RNA_pol_sigma70_r4_t2"/>
</dbReference>
<comment type="similarity">
    <text evidence="1">Belongs to the sigma-70 factor family. ECF subfamily.</text>
</comment>
<dbReference type="InterPro" id="IPR039425">
    <property type="entry name" value="RNA_pol_sigma-70-like"/>
</dbReference>
<dbReference type="InterPro" id="IPR014284">
    <property type="entry name" value="RNA_pol_sigma-70_dom"/>
</dbReference>
<evidence type="ECO:0000256" key="3">
    <source>
        <dbReference type="ARBA" id="ARBA00023082"/>
    </source>
</evidence>
<keyword evidence="4" id="KW-0238">DNA-binding</keyword>
<evidence type="ECO:0000256" key="2">
    <source>
        <dbReference type="ARBA" id="ARBA00023015"/>
    </source>
</evidence>
<feature type="domain" description="RNA polymerase sigma factor 70 region 4 type 2" evidence="7">
    <location>
        <begin position="101"/>
        <end position="153"/>
    </location>
</feature>
<dbReference type="PANTHER" id="PTHR43133">
    <property type="entry name" value="RNA POLYMERASE ECF-TYPE SIGMA FACTO"/>
    <property type="match status" value="1"/>
</dbReference>
<dbReference type="Pfam" id="PF08281">
    <property type="entry name" value="Sigma70_r4_2"/>
    <property type="match status" value="1"/>
</dbReference>
<dbReference type="InterPro" id="IPR007627">
    <property type="entry name" value="RNA_pol_sigma70_r2"/>
</dbReference>
<organism evidence="8 9">
    <name type="scientific">Kibdelosporangium philippinense</name>
    <dbReference type="NCBI Taxonomy" id="211113"/>
    <lineage>
        <taxon>Bacteria</taxon>
        <taxon>Bacillati</taxon>
        <taxon>Actinomycetota</taxon>
        <taxon>Actinomycetes</taxon>
        <taxon>Pseudonocardiales</taxon>
        <taxon>Pseudonocardiaceae</taxon>
        <taxon>Kibdelosporangium</taxon>
    </lineage>
</organism>
<dbReference type="CDD" id="cd06171">
    <property type="entry name" value="Sigma70_r4"/>
    <property type="match status" value="1"/>
</dbReference>
<keyword evidence="9" id="KW-1185">Reference proteome</keyword>
<evidence type="ECO:0000256" key="1">
    <source>
        <dbReference type="ARBA" id="ARBA00010641"/>
    </source>
</evidence>
<dbReference type="NCBIfam" id="TIGR02983">
    <property type="entry name" value="SigE-fam_strep"/>
    <property type="match status" value="1"/>
</dbReference>
<feature type="domain" description="RNA polymerase sigma-70 region 2" evidence="6">
    <location>
        <begin position="7"/>
        <end position="72"/>
    </location>
</feature>
<dbReference type="InterPro" id="IPR013324">
    <property type="entry name" value="RNA_pol_sigma_r3/r4-like"/>
</dbReference>
<keyword evidence="2" id="KW-0805">Transcription regulation</keyword>
<gene>
    <name evidence="8" type="ORF">LWC34_09165</name>
</gene>
<keyword evidence="5" id="KW-0804">Transcription</keyword>
<dbReference type="PANTHER" id="PTHR43133:SF50">
    <property type="entry name" value="ECF RNA POLYMERASE SIGMA FACTOR SIGM"/>
    <property type="match status" value="1"/>
</dbReference>
<accession>A0ABS8Z7G5</accession>
<dbReference type="Gene3D" id="1.10.10.10">
    <property type="entry name" value="Winged helix-like DNA-binding domain superfamily/Winged helix DNA-binding domain"/>
    <property type="match status" value="1"/>
</dbReference>
<evidence type="ECO:0000313" key="9">
    <source>
        <dbReference type="Proteomes" id="UP001521150"/>
    </source>
</evidence>
<sequence>MSFDEFVETRLPALLRYATVLTGDPHLAEDVVQEMLVRAHRRWRRIGSLDLPERYVRKMITNQFLSWRRRKSGSDTPIPPGELLEHDRVVADPAWRLAERQALSAQLDRLPRTQQTVLVLRYFYDLPDAEIAETMGCRPATVRAYASRALATLRTTVPMEGTGSR</sequence>
<evidence type="ECO:0000256" key="5">
    <source>
        <dbReference type="ARBA" id="ARBA00023163"/>
    </source>
</evidence>
<proteinExistence type="inferred from homology"/>
<comment type="caution">
    <text evidence="8">The sequence shown here is derived from an EMBL/GenBank/DDBJ whole genome shotgun (WGS) entry which is preliminary data.</text>
</comment>
<dbReference type="InterPro" id="IPR036388">
    <property type="entry name" value="WH-like_DNA-bd_sf"/>
</dbReference>
<dbReference type="Pfam" id="PF04542">
    <property type="entry name" value="Sigma70_r2"/>
    <property type="match status" value="1"/>
</dbReference>
<dbReference type="Gene3D" id="1.10.1740.10">
    <property type="match status" value="1"/>
</dbReference>
<dbReference type="RefSeq" id="WP_233724568.1">
    <property type="nucleotide sequence ID" value="NZ_JAJVCN010000001.1"/>
</dbReference>
<evidence type="ECO:0000313" key="8">
    <source>
        <dbReference type="EMBL" id="MCE7002998.1"/>
    </source>
</evidence>
<evidence type="ECO:0000259" key="6">
    <source>
        <dbReference type="Pfam" id="PF04542"/>
    </source>
</evidence>
<reference evidence="8 9" key="1">
    <citation type="submission" date="2021-12" db="EMBL/GenBank/DDBJ databases">
        <title>Genome sequence of Kibdelosporangium philippinense ATCC 49844.</title>
        <authorList>
            <person name="Fedorov E.A."/>
            <person name="Omeragic M."/>
            <person name="Shalygina K.F."/>
            <person name="Maclea K.S."/>
        </authorList>
    </citation>
    <scope>NUCLEOTIDE SEQUENCE [LARGE SCALE GENOMIC DNA]</scope>
    <source>
        <strain evidence="8 9">ATCC 49844</strain>
    </source>
</reference>
<keyword evidence="3" id="KW-0731">Sigma factor</keyword>
<evidence type="ECO:0000259" key="7">
    <source>
        <dbReference type="Pfam" id="PF08281"/>
    </source>
</evidence>
<dbReference type="NCBIfam" id="TIGR02937">
    <property type="entry name" value="sigma70-ECF"/>
    <property type="match status" value="1"/>
</dbReference>
<dbReference type="EMBL" id="JAJVCN010000001">
    <property type="protein sequence ID" value="MCE7002998.1"/>
    <property type="molecule type" value="Genomic_DNA"/>
</dbReference>
<dbReference type="InterPro" id="IPR014325">
    <property type="entry name" value="RNA_pol_sigma-E_actinobac"/>
</dbReference>
<name>A0ABS8Z7G5_9PSEU</name>
<evidence type="ECO:0000256" key="4">
    <source>
        <dbReference type="ARBA" id="ARBA00023125"/>
    </source>
</evidence>
<dbReference type="SUPFAM" id="SSF88659">
    <property type="entry name" value="Sigma3 and sigma4 domains of RNA polymerase sigma factors"/>
    <property type="match status" value="1"/>
</dbReference>
<dbReference type="InterPro" id="IPR013325">
    <property type="entry name" value="RNA_pol_sigma_r2"/>
</dbReference>
<protein>
    <submittedName>
        <fullName evidence="8">SigE family RNA polymerase sigma factor</fullName>
    </submittedName>
</protein>
<dbReference type="SUPFAM" id="SSF88946">
    <property type="entry name" value="Sigma2 domain of RNA polymerase sigma factors"/>
    <property type="match status" value="1"/>
</dbReference>
<dbReference type="Proteomes" id="UP001521150">
    <property type="component" value="Unassembled WGS sequence"/>
</dbReference>